<evidence type="ECO:0000313" key="12">
    <source>
        <dbReference type="Proteomes" id="UP001182556"/>
    </source>
</evidence>
<protein>
    <submittedName>
        <fullName evidence="11">General substrate transporter</fullName>
    </submittedName>
</protein>
<dbReference type="Pfam" id="PF00083">
    <property type="entry name" value="Sugar_tr"/>
    <property type="match status" value="1"/>
</dbReference>
<dbReference type="PROSITE" id="PS50850">
    <property type="entry name" value="MFS"/>
    <property type="match status" value="1"/>
</dbReference>
<dbReference type="InterPro" id="IPR036259">
    <property type="entry name" value="MFS_trans_sf"/>
</dbReference>
<dbReference type="GO" id="GO:0005351">
    <property type="term" value="F:carbohydrate:proton symporter activity"/>
    <property type="evidence" value="ECO:0007669"/>
    <property type="project" value="TreeGrafter"/>
</dbReference>
<evidence type="ECO:0000256" key="9">
    <source>
        <dbReference type="SAM" id="Phobius"/>
    </source>
</evidence>
<evidence type="ECO:0000259" key="10">
    <source>
        <dbReference type="PROSITE" id="PS50850"/>
    </source>
</evidence>
<dbReference type="EMBL" id="JAODAN010000004">
    <property type="protein sequence ID" value="KAK1924568.1"/>
    <property type="molecule type" value="Genomic_DNA"/>
</dbReference>
<evidence type="ECO:0000256" key="8">
    <source>
        <dbReference type="RuleBase" id="RU003346"/>
    </source>
</evidence>
<dbReference type="InterPro" id="IPR020846">
    <property type="entry name" value="MFS_dom"/>
</dbReference>
<dbReference type="PROSITE" id="PS00217">
    <property type="entry name" value="SUGAR_TRANSPORT_2"/>
    <property type="match status" value="1"/>
</dbReference>
<proteinExistence type="inferred from homology"/>
<dbReference type="PANTHER" id="PTHR48022">
    <property type="entry name" value="PLASTIDIC GLUCOSE TRANSPORTER 4"/>
    <property type="match status" value="1"/>
</dbReference>
<organism evidence="11 12">
    <name type="scientific">Papiliotrema laurentii</name>
    <name type="common">Cryptococcus laurentii</name>
    <dbReference type="NCBI Taxonomy" id="5418"/>
    <lineage>
        <taxon>Eukaryota</taxon>
        <taxon>Fungi</taxon>
        <taxon>Dikarya</taxon>
        <taxon>Basidiomycota</taxon>
        <taxon>Agaricomycotina</taxon>
        <taxon>Tremellomycetes</taxon>
        <taxon>Tremellales</taxon>
        <taxon>Rhynchogastremaceae</taxon>
        <taxon>Papiliotrema</taxon>
    </lineage>
</organism>
<dbReference type="InterPro" id="IPR050360">
    <property type="entry name" value="MFS_Sugar_Transporters"/>
</dbReference>
<dbReference type="InterPro" id="IPR005829">
    <property type="entry name" value="Sugar_transporter_CS"/>
</dbReference>
<dbReference type="PANTHER" id="PTHR48022:SF28">
    <property type="entry name" value="MAJOR FACILITATOR SUPERFAMILY (MFS) PROFILE DOMAIN-CONTAINING PROTEIN-RELATED"/>
    <property type="match status" value="1"/>
</dbReference>
<keyword evidence="4 9" id="KW-0812">Transmembrane</keyword>
<keyword evidence="12" id="KW-1185">Reference proteome</keyword>
<dbReference type="AlphaFoldDB" id="A0AAD9FQZ2"/>
<comment type="similarity">
    <text evidence="2 8">Belongs to the major facilitator superfamily. Sugar transporter (TC 2.A.1.1) family.</text>
</comment>
<feature type="domain" description="Major facilitator superfamily (MFS) profile" evidence="10">
    <location>
        <begin position="28"/>
        <end position="462"/>
    </location>
</feature>
<feature type="transmembrane region" description="Helical" evidence="9">
    <location>
        <begin position="21"/>
        <end position="41"/>
    </location>
</feature>
<feature type="transmembrane region" description="Helical" evidence="9">
    <location>
        <begin position="277"/>
        <end position="299"/>
    </location>
</feature>
<dbReference type="SUPFAM" id="SSF103473">
    <property type="entry name" value="MFS general substrate transporter"/>
    <property type="match status" value="1"/>
</dbReference>
<comment type="catalytic activity">
    <reaction evidence="7">
        <text>myo-inositol(out) + H(+)(out) = myo-inositol(in) + H(+)(in)</text>
        <dbReference type="Rhea" id="RHEA:60364"/>
        <dbReference type="ChEBI" id="CHEBI:15378"/>
        <dbReference type="ChEBI" id="CHEBI:17268"/>
    </reaction>
</comment>
<feature type="transmembrane region" description="Helical" evidence="9">
    <location>
        <begin position="155"/>
        <end position="174"/>
    </location>
</feature>
<comment type="subcellular location">
    <subcellularLocation>
        <location evidence="1">Membrane</location>
        <topology evidence="1">Multi-pass membrane protein</topology>
    </subcellularLocation>
</comment>
<evidence type="ECO:0000256" key="7">
    <source>
        <dbReference type="ARBA" id="ARBA00049119"/>
    </source>
</evidence>
<evidence type="ECO:0000313" key="11">
    <source>
        <dbReference type="EMBL" id="KAK1924568.1"/>
    </source>
</evidence>
<gene>
    <name evidence="11" type="ORF">DB88DRAFT_485974</name>
</gene>
<dbReference type="FunFam" id="1.20.1250.20:FF:000134">
    <property type="entry name" value="MFS sugar transporter protein"/>
    <property type="match status" value="1"/>
</dbReference>
<evidence type="ECO:0000256" key="5">
    <source>
        <dbReference type="ARBA" id="ARBA00022989"/>
    </source>
</evidence>
<evidence type="ECO:0000256" key="4">
    <source>
        <dbReference type="ARBA" id="ARBA00022692"/>
    </source>
</evidence>
<dbReference type="InterPro" id="IPR005828">
    <property type="entry name" value="MFS_sugar_transport-like"/>
</dbReference>
<feature type="transmembrane region" description="Helical" evidence="9">
    <location>
        <begin position="186"/>
        <end position="207"/>
    </location>
</feature>
<accession>A0AAD9FQZ2</accession>
<feature type="transmembrane region" description="Helical" evidence="9">
    <location>
        <begin position="122"/>
        <end position="143"/>
    </location>
</feature>
<feature type="transmembrane region" description="Helical" evidence="9">
    <location>
        <begin position="61"/>
        <end position="86"/>
    </location>
</feature>
<evidence type="ECO:0000256" key="3">
    <source>
        <dbReference type="ARBA" id="ARBA00022448"/>
    </source>
</evidence>
<dbReference type="NCBIfam" id="TIGR00879">
    <property type="entry name" value="SP"/>
    <property type="match status" value="1"/>
</dbReference>
<keyword evidence="3 8" id="KW-0813">Transport</keyword>
<feature type="transmembrane region" description="Helical" evidence="9">
    <location>
        <begin position="439"/>
        <end position="458"/>
    </location>
</feature>
<evidence type="ECO:0000256" key="1">
    <source>
        <dbReference type="ARBA" id="ARBA00004141"/>
    </source>
</evidence>
<feature type="transmembrane region" description="Helical" evidence="9">
    <location>
        <begin position="340"/>
        <end position="360"/>
    </location>
</feature>
<dbReference type="PRINTS" id="PR00171">
    <property type="entry name" value="SUGRTRNSPORT"/>
</dbReference>
<feature type="transmembrane region" description="Helical" evidence="9">
    <location>
        <begin position="98"/>
        <end position="116"/>
    </location>
</feature>
<dbReference type="Proteomes" id="UP001182556">
    <property type="component" value="Unassembled WGS sequence"/>
</dbReference>
<evidence type="ECO:0000256" key="2">
    <source>
        <dbReference type="ARBA" id="ARBA00010992"/>
    </source>
</evidence>
<sequence length="510" mass="55323">MLIEKSDFRLQLLDAYPSTMGSSTLYLTTLLTALGFMLIGYDNGVMGGIIDNPPFKETFHNPSAGLVGTIVGIYEIGCFAGALITAVIGERLGRRRSIFLGAVVMLGGAGFQAGVSSAGAMIAARVVSGLGMGFINSTVPVLQAEVSPKKARGRFACFQLSLLNCGIFVAYWVGYGFTPMSGSKAWRIPVALQAVFIIPIIVLVFVVPESPRWLASHGRGNECLEVLARLQGKPTSHQDVMIQHKEIIDAVTLEQSIGSGTWADLLKEDEIKSRRRLLIACSIQFFQQIGGINAIIFYAGTFFSLVTDKAALMAGGLFTWFFVASFIPWMLIDTVGRRKLLLVCIAGMSAAFATESALVWKVQTSSSKAAAGAAVAVLFVYMGLFTIGFQAIVWVYPSEILPLRLRQKGSSISTACNWITNYIIVQIAPIGVKNIGWKFYIIFAVINAAFLPPIYFFYPETKGLSLEAVDLLFSQDHPTAFEEHKAEVDHAEMVPAKASAGSYDLDEKNV</sequence>
<dbReference type="GO" id="GO:0016020">
    <property type="term" value="C:membrane"/>
    <property type="evidence" value="ECO:0007669"/>
    <property type="project" value="UniProtKB-SubCell"/>
</dbReference>
<keyword evidence="6 9" id="KW-0472">Membrane</keyword>
<dbReference type="Gene3D" id="1.20.1250.20">
    <property type="entry name" value="MFS general substrate transporter like domains"/>
    <property type="match status" value="1"/>
</dbReference>
<reference evidence="11" key="1">
    <citation type="submission" date="2023-02" db="EMBL/GenBank/DDBJ databases">
        <title>Identification and recombinant expression of a fungal hydrolase from Papiliotrema laurentii that hydrolyzes apple cutin and clears colloidal polyester polyurethane.</title>
        <authorList>
            <consortium name="DOE Joint Genome Institute"/>
            <person name="Roman V.A."/>
            <person name="Bojanowski C."/>
            <person name="Crable B.R."/>
            <person name="Wagner D.N."/>
            <person name="Hung C.S."/>
            <person name="Nadeau L.J."/>
            <person name="Schratz L."/>
            <person name="Haridas S."/>
            <person name="Pangilinan J."/>
            <person name="Lipzen A."/>
            <person name="Na H."/>
            <person name="Yan M."/>
            <person name="Ng V."/>
            <person name="Grigoriev I.V."/>
            <person name="Spatafora J.W."/>
            <person name="Barlow D."/>
            <person name="Biffinger J."/>
            <person name="Kelley-Loughnane N."/>
            <person name="Varaljay V.A."/>
            <person name="Crookes-Goodson W.J."/>
        </authorList>
    </citation>
    <scope>NUCLEOTIDE SEQUENCE</scope>
    <source>
        <strain evidence="11">5307AH</strain>
    </source>
</reference>
<keyword evidence="5 9" id="KW-1133">Transmembrane helix</keyword>
<dbReference type="InterPro" id="IPR003663">
    <property type="entry name" value="Sugar/inositol_transpt"/>
</dbReference>
<name>A0AAD9FQZ2_PAPLA</name>
<feature type="transmembrane region" description="Helical" evidence="9">
    <location>
        <begin position="311"/>
        <end position="331"/>
    </location>
</feature>
<evidence type="ECO:0000256" key="6">
    <source>
        <dbReference type="ARBA" id="ARBA00023136"/>
    </source>
</evidence>
<feature type="transmembrane region" description="Helical" evidence="9">
    <location>
        <begin position="372"/>
        <end position="396"/>
    </location>
</feature>
<comment type="caution">
    <text evidence="11">The sequence shown here is derived from an EMBL/GenBank/DDBJ whole genome shotgun (WGS) entry which is preliminary data.</text>
</comment>